<gene>
    <name evidence="3" type="ORF">TrST_g1643</name>
</gene>
<dbReference type="OrthoDB" id="193261at2759"/>
<proteinExistence type="predicted"/>
<feature type="transmembrane region" description="Helical" evidence="2">
    <location>
        <begin position="86"/>
        <end position="103"/>
    </location>
</feature>
<accession>A0A9W7A3M7</accession>
<organism evidence="3 4">
    <name type="scientific">Triparma strigata</name>
    <dbReference type="NCBI Taxonomy" id="1606541"/>
    <lineage>
        <taxon>Eukaryota</taxon>
        <taxon>Sar</taxon>
        <taxon>Stramenopiles</taxon>
        <taxon>Ochrophyta</taxon>
        <taxon>Bolidophyceae</taxon>
        <taxon>Parmales</taxon>
        <taxon>Triparmaceae</taxon>
        <taxon>Triparma</taxon>
    </lineage>
</organism>
<evidence type="ECO:0000256" key="1">
    <source>
        <dbReference type="SAM" id="MobiDB-lite"/>
    </source>
</evidence>
<evidence type="ECO:0000256" key="2">
    <source>
        <dbReference type="SAM" id="Phobius"/>
    </source>
</evidence>
<sequence>MKRLLSRRDSLDALQNQAALAALKHYEDSIARGGGGGDGKNSNTKRVGVAILDPFIIESKDTLGALLFGSTGAKVLFGMMKGPSGIVVNLLLVIGAVTTSFAFTKNIPYNYSFVGFLMLPCLLAVASTMNLEIMQQIVFCFDSMLLLAYGTSAVAALLFSCSDARVVTLCFGYLYMVMLVFTDACPEKVRRAVGRIGSITLILWILTLLFALKANKVEDLSTAGFEFGGTVYTTIDVTFISASNYCIFLAHHIYNAFAHPSNFVVLTSRMKSVKVEKDDAMKLTTVQKEVKRRETRNFSGRGSPSGSRSFTEVSSEESSGREPN</sequence>
<keyword evidence="2" id="KW-0812">Transmembrane</keyword>
<dbReference type="AlphaFoldDB" id="A0A9W7A3M7"/>
<dbReference type="Proteomes" id="UP001165085">
    <property type="component" value="Unassembled WGS sequence"/>
</dbReference>
<feature type="transmembrane region" description="Helical" evidence="2">
    <location>
        <begin position="166"/>
        <end position="185"/>
    </location>
</feature>
<evidence type="ECO:0000313" key="4">
    <source>
        <dbReference type="Proteomes" id="UP001165085"/>
    </source>
</evidence>
<dbReference type="EMBL" id="BRXY01000084">
    <property type="protein sequence ID" value="GMH63481.1"/>
    <property type="molecule type" value="Genomic_DNA"/>
</dbReference>
<feature type="compositionally biased region" description="Low complexity" evidence="1">
    <location>
        <begin position="299"/>
        <end position="309"/>
    </location>
</feature>
<feature type="region of interest" description="Disordered" evidence="1">
    <location>
        <begin position="291"/>
        <end position="324"/>
    </location>
</feature>
<reference evidence="4" key="1">
    <citation type="journal article" date="2023" name="Commun. Biol.">
        <title>Genome analysis of Parmales, the sister group of diatoms, reveals the evolutionary specialization of diatoms from phago-mixotrophs to photoautotrophs.</title>
        <authorList>
            <person name="Ban H."/>
            <person name="Sato S."/>
            <person name="Yoshikawa S."/>
            <person name="Yamada K."/>
            <person name="Nakamura Y."/>
            <person name="Ichinomiya M."/>
            <person name="Sato N."/>
            <person name="Blanc-Mathieu R."/>
            <person name="Endo H."/>
            <person name="Kuwata A."/>
            <person name="Ogata H."/>
        </authorList>
    </citation>
    <scope>NUCLEOTIDE SEQUENCE [LARGE SCALE GENOMIC DNA]</scope>
    <source>
        <strain evidence="4">NIES 3701</strain>
    </source>
</reference>
<evidence type="ECO:0000313" key="3">
    <source>
        <dbReference type="EMBL" id="GMH63481.1"/>
    </source>
</evidence>
<keyword evidence="2" id="KW-0472">Membrane</keyword>
<feature type="transmembrane region" description="Helical" evidence="2">
    <location>
        <begin position="192"/>
        <end position="212"/>
    </location>
</feature>
<keyword evidence="2" id="KW-1133">Transmembrane helix</keyword>
<feature type="transmembrane region" description="Helical" evidence="2">
    <location>
        <begin position="138"/>
        <end position="160"/>
    </location>
</feature>
<keyword evidence="4" id="KW-1185">Reference proteome</keyword>
<protein>
    <submittedName>
        <fullName evidence="3">Uncharacterized protein</fullName>
    </submittedName>
</protein>
<comment type="caution">
    <text evidence="3">The sequence shown here is derived from an EMBL/GenBank/DDBJ whole genome shotgun (WGS) entry which is preliminary data.</text>
</comment>
<feature type="transmembrane region" description="Helical" evidence="2">
    <location>
        <begin position="109"/>
        <end position="126"/>
    </location>
</feature>
<name>A0A9W7A3M7_9STRA</name>